<feature type="compositionally biased region" description="Low complexity" evidence="6">
    <location>
        <begin position="89"/>
        <end position="98"/>
    </location>
</feature>
<dbReference type="Pfam" id="PF00072">
    <property type="entry name" value="Response_reg"/>
    <property type="match status" value="1"/>
</dbReference>
<dbReference type="InterPro" id="IPR005467">
    <property type="entry name" value="His_kinase_dom"/>
</dbReference>
<dbReference type="GO" id="GO:0000155">
    <property type="term" value="F:phosphorelay sensor kinase activity"/>
    <property type="evidence" value="ECO:0007669"/>
    <property type="project" value="InterPro"/>
</dbReference>
<proteinExistence type="predicted"/>
<keyword evidence="4" id="KW-0418">Kinase</keyword>
<dbReference type="EC" id="2.7.13.3" evidence="2"/>
<keyword evidence="7" id="KW-0812">Transmembrane</keyword>
<comment type="caution">
    <text evidence="11">The sequence shown here is derived from an EMBL/GenBank/DDBJ whole genome shotgun (WGS) entry which is preliminary data.</text>
</comment>
<dbReference type="Pfam" id="PF03924">
    <property type="entry name" value="CHASE"/>
    <property type="match status" value="1"/>
</dbReference>
<reference evidence="11" key="2">
    <citation type="submission" date="2021-04" db="EMBL/GenBank/DDBJ databases">
        <authorList>
            <person name="Podell S."/>
        </authorList>
    </citation>
    <scope>NUCLEOTIDE SEQUENCE</scope>
    <source>
        <strain evidence="11">Hildebrandi</strain>
    </source>
</reference>
<dbReference type="InterPro" id="IPR003594">
    <property type="entry name" value="HATPase_dom"/>
</dbReference>
<keyword evidence="7" id="KW-0472">Membrane</keyword>
<comment type="catalytic activity">
    <reaction evidence="1">
        <text>ATP + protein L-histidine = ADP + protein N-phospho-L-histidine.</text>
        <dbReference type="EC" id="2.7.13.3"/>
    </reaction>
</comment>
<dbReference type="PROSITE" id="PS50109">
    <property type="entry name" value="HIS_KIN"/>
    <property type="match status" value="1"/>
</dbReference>
<dbReference type="PROSITE" id="PS50839">
    <property type="entry name" value="CHASE"/>
    <property type="match status" value="1"/>
</dbReference>
<evidence type="ECO:0000259" key="9">
    <source>
        <dbReference type="PROSITE" id="PS50110"/>
    </source>
</evidence>
<evidence type="ECO:0000313" key="12">
    <source>
        <dbReference type="Proteomes" id="UP000693970"/>
    </source>
</evidence>
<dbReference type="EMBL" id="JAGRRH010000018">
    <property type="protein sequence ID" value="KAG7351386.1"/>
    <property type="molecule type" value="Genomic_DNA"/>
</dbReference>
<evidence type="ECO:0000256" key="2">
    <source>
        <dbReference type="ARBA" id="ARBA00012438"/>
    </source>
</evidence>
<keyword evidence="3" id="KW-0808">Transferase</keyword>
<evidence type="ECO:0000313" key="11">
    <source>
        <dbReference type="EMBL" id="KAG7351386.1"/>
    </source>
</evidence>
<evidence type="ECO:0000256" key="3">
    <source>
        <dbReference type="ARBA" id="ARBA00022679"/>
    </source>
</evidence>
<organism evidence="11 12">
    <name type="scientific">Nitzschia inconspicua</name>
    <dbReference type="NCBI Taxonomy" id="303405"/>
    <lineage>
        <taxon>Eukaryota</taxon>
        <taxon>Sar</taxon>
        <taxon>Stramenopiles</taxon>
        <taxon>Ochrophyta</taxon>
        <taxon>Bacillariophyta</taxon>
        <taxon>Bacillariophyceae</taxon>
        <taxon>Bacillariophycidae</taxon>
        <taxon>Bacillariales</taxon>
        <taxon>Bacillariaceae</taxon>
        <taxon>Nitzschia</taxon>
    </lineage>
</organism>
<dbReference type="InterPro" id="IPR003661">
    <property type="entry name" value="HisK_dim/P_dom"/>
</dbReference>
<dbReference type="CDD" id="cd00082">
    <property type="entry name" value="HisKA"/>
    <property type="match status" value="1"/>
</dbReference>
<keyword evidence="7" id="KW-1133">Transmembrane helix</keyword>
<dbReference type="AlphaFoldDB" id="A0A9K3PLQ5"/>
<reference evidence="11" key="1">
    <citation type="journal article" date="2021" name="Sci. Rep.">
        <title>Diploid genomic architecture of Nitzschia inconspicua, an elite biomass production diatom.</title>
        <authorList>
            <person name="Oliver A."/>
            <person name="Podell S."/>
            <person name="Pinowska A."/>
            <person name="Traller J.C."/>
            <person name="Smith S.R."/>
            <person name="McClure R."/>
            <person name="Beliaev A."/>
            <person name="Bohutskyi P."/>
            <person name="Hill E.A."/>
            <person name="Rabines A."/>
            <person name="Zheng H."/>
            <person name="Allen L.Z."/>
            <person name="Kuo A."/>
            <person name="Grigoriev I.V."/>
            <person name="Allen A.E."/>
            <person name="Hazlebeck D."/>
            <person name="Allen E.E."/>
        </authorList>
    </citation>
    <scope>NUCLEOTIDE SEQUENCE</scope>
    <source>
        <strain evidence="11">Hildebrandi</strain>
    </source>
</reference>
<dbReference type="PANTHER" id="PTHR43047">
    <property type="entry name" value="TWO-COMPONENT HISTIDINE PROTEIN KINASE"/>
    <property type="match status" value="1"/>
</dbReference>
<dbReference type="CDD" id="cd17546">
    <property type="entry name" value="REC_hyHK_CKI1_RcsC-like"/>
    <property type="match status" value="1"/>
</dbReference>
<feature type="region of interest" description="Disordered" evidence="6">
    <location>
        <begin position="1"/>
        <end position="99"/>
    </location>
</feature>
<evidence type="ECO:0000259" key="10">
    <source>
        <dbReference type="PROSITE" id="PS50839"/>
    </source>
</evidence>
<feature type="transmembrane region" description="Helical" evidence="7">
    <location>
        <begin position="460"/>
        <end position="482"/>
    </location>
</feature>
<sequence>MSTAAKAKQSVDAYSDENVDIELQQDHHCKDGPIRNGNNVEGAPTSKQRFASKQRKLQFSGIGDGMNHDTSAACDGQGPRKGRDNNGDSPSVSSESSSGRGAFPIWITITLIITLGAATCAAFLTVGITSANNDQSEQFHRLALDLTNQIQQAWEDYVAAAAWIHGRCRDRNFSRADFLQTYEYLNNSGLDFQAAQFDPNITRDEREAAEAEARAFYARHHPQVNYTGFMGFETANSTVVEPRSQQDFYFPIHYMEPIKGNERAIDLDYHASGSRRRTVLYCMNEGKPALTDRLRLVQEKYETFGVVLMHPGFNLSEDVAKLRAAEAEENQQALDGGTGVEQLDVAAYIQTWPRDLASIVIRIPDLILRAAKRRGDPSIVYLYDKSDSSGSPLFLGAAQIIPEGGNVATLQGLPETTLDQLYAQVKSAGSLFREETVKVANKEWIVFVHSVEGTYQPNNVFVILGGIIIFLATIALGIWLYTNQRRLISYNKERMKAEAERAALILDSARQATKAERELNDFIAHEVRNPVSAAMSACTFVKTALEGDEPLNTEEQRQETREDVAIIDSALRFVNDLLRNMLDMHRAANKQLKVNMTPTDVQLDVLESVHAMLPQRDPKFIVQVECLDGLVVMTDRLRLKQVCLNLARNSVKFISEGFIRLRAEVLNNEVYIYLEDSGPGIPDSKKDMLFSKFQESLDSLSQGTGIGLFLCKNLVALMDGEIYLDDDYDSGVPGNPGTRFVVNLKQPPIDPKIIHDSHTHHTIRDGTGETVPLSDDDESIPHELPADLYLLFVDDDPILRKLFTRSIRTFFPNWRIREASNGETALRLIETESFDLIFMDMYMASVEKQLLGTEAVRELRRRGVACRICGLSANDKELEFLQAGADCFSFKPFPCEPITLKQELCRILYSETPTESSASCQEG</sequence>
<dbReference type="SMART" id="SM00448">
    <property type="entry name" value="REC"/>
    <property type="match status" value="1"/>
</dbReference>
<dbReference type="SMART" id="SM00387">
    <property type="entry name" value="HATPase_c"/>
    <property type="match status" value="1"/>
</dbReference>
<feature type="domain" description="Response regulatory" evidence="9">
    <location>
        <begin position="789"/>
        <end position="906"/>
    </location>
</feature>
<evidence type="ECO:0000256" key="5">
    <source>
        <dbReference type="PROSITE-ProRule" id="PRU00169"/>
    </source>
</evidence>
<feature type="modified residue" description="4-aspartylphosphate" evidence="5">
    <location>
        <position position="840"/>
    </location>
</feature>
<accession>A0A9K3PLQ5</accession>
<dbReference type="PANTHER" id="PTHR43047:SF72">
    <property type="entry name" value="OSMOSENSING HISTIDINE PROTEIN KINASE SLN1"/>
    <property type="match status" value="1"/>
</dbReference>
<keyword evidence="12" id="KW-1185">Reference proteome</keyword>
<dbReference type="PROSITE" id="PS50110">
    <property type="entry name" value="RESPONSE_REGULATORY"/>
    <property type="match status" value="1"/>
</dbReference>
<evidence type="ECO:0000256" key="1">
    <source>
        <dbReference type="ARBA" id="ARBA00000085"/>
    </source>
</evidence>
<protein>
    <recommendedName>
        <fullName evidence="2">histidine kinase</fullName>
        <ecNumber evidence="2">2.7.13.3</ecNumber>
    </recommendedName>
</protein>
<dbReference type="InterPro" id="IPR001789">
    <property type="entry name" value="Sig_transdc_resp-reg_receiver"/>
</dbReference>
<dbReference type="Pfam" id="PF02518">
    <property type="entry name" value="HATPase_c"/>
    <property type="match status" value="1"/>
</dbReference>
<evidence type="ECO:0000256" key="4">
    <source>
        <dbReference type="ARBA" id="ARBA00022777"/>
    </source>
</evidence>
<evidence type="ECO:0000256" key="6">
    <source>
        <dbReference type="SAM" id="MobiDB-lite"/>
    </source>
</evidence>
<dbReference type="SMART" id="SM01079">
    <property type="entry name" value="CHASE"/>
    <property type="match status" value="1"/>
</dbReference>
<gene>
    <name evidence="11" type="ORF">IV203_010746</name>
</gene>
<feature type="compositionally biased region" description="Basic and acidic residues" evidence="6">
    <location>
        <begin position="24"/>
        <end position="33"/>
    </location>
</feature>
<feature type="domain" description="Histidine kinase" evidence="8">
    <location>
        <begin position="522"/>
        <end position="748"/>
    </location>
</feature>
<keyword evidence="5" id="KW-0597">Phosphoprotein</keyword>
<evidence type="ECO:0000256" key="7">
    <source>
        <dbReference type="SAM" id="Phobius"/>
    </source>
</evidence>
<evidence type="ECO:0000259" key="8">
    <source>
        <dbReference type="PROSITE" id="PS50109"/>
    </source>
</evidence>
<dbReference type="InterPro" id="IPR006189">
    <property type="entry name" value="CHASE_dom"/>
</dbReference>
<dbReference type="GO" id="GO:0009927">
    <property type="term" value="F:histidine phosphotransfer kinase activity"/>
    <property type="evidence" value="ECO:0007669"/>
    <property type="project" value="TreeGrafter"/>
</dbReference>
<dbReference type="OrthoDB" id="42472at2759"/>
<feature type="domain" description="CHASE" evidence="10">
    <location>
        <begin position="245"/>
        <end position="313"/>
    </location>
</feature>
<dbReference type="Proteomes" id="UP000693970">
    <property type="component" value="Unassembled WGS sequence"/>
</dbReference>
<feature type="transmembrane region" description="Helical" evidence="7">
    <location>
        <begin position="103"/>
        <end position="128"/>
    </location>
</feature>
<dbReference type="GO" id="GO:0005886">
    <property type="term" value="C:plasma membrane"/>
    <property type="evidence" value="ECO:0007669"/>
    <property type="project" value="TreeGrafter"/>
</dbReference>
<name>A0A9K3PLQ5_9STRA</name>
<dbReference type="SMART" id="SM00388">
    <property type="entry name" value="HisKA"/>
    <property type="match status" value="1"/>
</dbReference>